<dbReference type="Proteomes" id="UP000033052">
    <property type="component" value="Chromosome"/>
</dbReference>
<accession>A0A7U4JPS6</accession>
<gene>
    <name evidence="2" type="ORF">CLSPO_c23500</name>
</gene>
<organism evidence="2 3">
    <name type="scientific">Clostridium sporogenes</name>
    <dbReference type="NCBI Taxonomy" id="1509"/>
    <lineage>
        <taxon>Bacteria</taxon>
        <taxon>Bacillati</taxon>
        <taxon>Bacillota</taxon>
        <taxon>Clostridia</taxon>
        <taxon>Eubacteriales</taxon>
        <taxon>Clostridiaceae</taxon>
        <taxon>Clostridium</taxon>
    </lineage>
</organism>
<dbReference type="PROSITE" id="PS51502">
    <property type="entry name" value="S_R_A_B_BARREL"/>
    <property type="match status" value="1"/>
</dbReference>
<dbReference type="SMART" id="SM00886">
    <property type="entry name" value="Dabb"/>
    <property type="match status" value="1"/>
</dbReference>
<dbReference type="PANTHER" id="PTHR37832">
    <property type="entry name" value="BLL2683 PROTEIN"/>
    <property type="match status" value="1"/>
</dbReference>
<dbReference type="InterPro" id="IPR011008">
    <property type="entry name" value="Dimeric_a/b-barrel"/>
</dbReference>
<evidence type="ECO:0000313" key="3">
    <source>
        <dbReference type="Proteomes" id="UP000033052"/>
    </source>
</evidence>
<name>A0A7U4JPS6_CLOSG</name>
<dbReference type="EMBL" id="CP009225">
    <property type="protein sequence ID" value="AKC63070.1"/>
    <property type="molecule type" value="Genomic_DNA"/>
</dbReference>
<evidence type="ECO:0000259" key="1">
    <source>
        <dbReference type="PROSITE" id="PS51502"/>
    </source>
</evidence>
<dbReference type="Pfam" id="PF07876">
    <property type="entry name" value="Dabb"/>
    <property type="match status" value="1"/>
</dbReference>
<sequence length="110" mass="12849">MAKLNEEVNSLIKHIVMWKLKEFAEGKSKLENANKIKMSLEDLQNKIDKVKLIEVGVNINNSKQAYDVVLYSEFENLEDLNLYQNHPDHLKAGEFINKVKEERIVTDYEV</sequence>
<dbReference type="AlphaFoldDB" id="A0A7U4JPS6"/>
<feature type="domain" description="Stress-response A/B barrel" evidence="1">
    <location>
        <begin position="12"/>
        <end position="108"/>
    </location>
</feature>
<dbReference type="Gene3D" id="3.30.70.100">
    <property type="match status" value="1"/>
</dbReference>
<protein>
    <submittedName>
        <fullName evidence="2">Stress responsive A/B barrel domain-containing protein</fullName>
    </submittedName>
</protein>
<dbReference type="PANTHER" id="PTHR37832:SF1">
    <property type="entry name" value="STRESS-RESPONSE A_B BARREL DOMAIN-CONTAINING PROTEIN"/>
    <property type="match status" value="1"/>
</dbReference>
<proteinExistence type="predicted"/>
<dbReference type="KEGG" id="cld:CLSPO_c23500"/>
<dbReference type="InterPro" id="IPR013097">
    <property type="entry name" value="Dabb"/>
</dbReference>
<dbReference type="SUPFAM" id="SSF54909">
    <property type="entry name" value="Dimeric alpha+beta barrel"/>
    <property type="match status" value="1"/>
</dbReference>
<evidence type="ECO:0000313" key="2">
    <source>
        <dbReference type="EMBL" id="AKC63070.1"/>
    </source>
</evidence>
<reference evidence="2 3" key="1">
    <citation type="journal article" date="2015" name="PLoS ONE">
        <title>A universal mariner transposon system for forward genetic studies in the genus clostridium.</title>
        <authorList>
            <person name="Zhang Y."/>
            <person name="Grosse-Honebrink A."/>
            <person name="Minton N.P."/>
        </authorList>
    </citation>
    <scope>NUCLEOTIDE SEQUENCE [LARGE SCALE GENOMIC DNA]</scope>
    <source>
        <strain evidence="2 3">NCIMB 10696</strain>
    </source>
</reference>